<feature type="transmembrane region" description="Helical" evidence="10">
    <location>
        <begin position="423"/>
        <end position="440"/>
    </location>
</feature>
<dbReference type="PANTHER" id="PTHR13285">
    <property type="entry name" value="ACYLTRANSFERASE"/>
    <property type="match status" value="1"/>
</dbReference>
<feature type="transmembrane region" description="Helical" evidence="10">
    <location>
        <begin position="119"/>
        <end position="137"/>
    </location>
</feature>
<reference evidence="11 12" key="1">
    <citation type="submission" date="2019-07" db="EMBL/GenBank/DDBJ databases">
        <authorList>
            <person name="Kim J."/>
        </authorList>
    </citation>
    <scope>NUCLEOTIDE SEQUENCE [LARGE SCALE GENOMIC DNA]</scope>
    <source>
        <strain evidence="11 12">JC52</strain>
    </source>
</reference>
<name>A0A559K0R8_9BACL</name>
<feature type="transmembrane region" description="Helical" evidence="10">
    <location>
        <begin position="52"/>
        <end position="69"/>
    </location>
</feature>
<evidence type="ECO:0000256" key="8">
    <source>
        <dbReference type="ARBA" id="ARBA00023315"/>
    </source>
</evidence>
<keyword evidence="6 10" id="KW-1133">Transmembrane helix</keyword>
<dbReference type="InterPro" id="IPR024194">
    <property type="entry name" value="Ac/AlaTfrase_AlgI/DltB"/>
</dbReference>
<proteinExistence type="inferred from homology"/>
<feature type="transmembrane region" description="Helical" evidence="10">
    <location>
        <begin position="357"/>
        <end position="374"/>
    </location>
</feature>
<dbReference type="OrthoDB" id="9805788at2"/>
<gene>
    <name evidence="11" type="ORF">FPZ49_29130</name>
</gene>
<dbReference type="InterPro" id="IPR004299">
    <property type="entry name" value="MBOAT_fam"/>
</dbReference>
<feature type="transmembrane region" description="Helical" evidence="10">
    <location>
        <begin position="28"/>
        <end position="46"/>
    </location>
</feature>
<evidence type="ECO:0000256" key="9">
    <source>
        <dbReference type="PIRNR" id="PIRNR016636"/>
    </source>
</evidence>
<dbReference type="PIRSF" id="PIRSF016636">
    <property type="entry name" value="AlgI_DltB"/>
    <property type="match status" value="1"/>
</dbReference>
<sequence>MLFNSYEFIFLFLPIVFLGYFILNKKRLVFLGKIWLIIGSLCFYSWWNIQYLSILLMSLLFNFAAGALLGSKQQRINRKAVLVLGIIFNVSLLGYYKYFDFLITNTNALFNSHFSLLHLVLPLGISFITFQKIAFLIDSYKKQSMKYNFLNFSLFVTFFPQLIAGPIVHHSEIMPQFDQLKNKVINFRNISLGIFIFSIGLFKKVAIADSLASWATMGFDNAKTLTFFEGWITSLSYTFQLYFDFSGYTDMAIGTALLFNIVLPMNFNSPYKALDIQDFWKRWHITLSRFLTQYIYIPLGGNRKGNTRTYINILIVFLISGLWHGAGWTFIFWGLLHGAATVINRYWKSQDFKLNKYIAWFITFNFVNIAWVFFRATTWGDAIKVLRGMIGLNGMALPDFGKLSFLKNYGFTISPYFINLNELMIAIPYIFVSMLVVVYCKNSNKLSGSFQPNIIISICISIIFVYCITSLNKISQFLYFNF</sequence>
<evidence type="ECO:0000256" key="4">
    <source>
        <dbReference type="ARBA" id="ARBA00022679"/>
    </source>
</evidence>
<dbReference type="EMBL" id="VNJI01000054">
    <property type="protein sequence ID" value="TVY05640.1"/>
    <property type="molecule type" value="Genomic_DNA"/>
</dbReference>
<dbReference type="Proteomes" id="UP000317036">
    <property type="component" value="Unassembled WGS sequence"/>
</dbReference>
<evidence type="ECO:0000313" key="11">
    <source>
        <dbReference type="EMBL" id="TVY05640.1"/>
    </source>
</evidence>
<feature type="transmembrane region" description="Helical" evidence="10">
    <location>
        <begin position="149"/>
        <end position="170"/>
    </location>
</feature>
<protein>
    <submittedName>
        <fullName evidence="11">MBOAT family protein</fullName>
    </submittedName>
</protein>
<dbReference type="RefSeq" id="WP_144853826.1">
    <property type="nucleotide sequence ID" value="NZ_VNJI01000054.1"/>
</dbReference>
<dbReference type="AlphaFoldDB" id="A0A559K0R8"/>
<comment type="subcellular location">
    <subcellularLocation>
        <location evidence="1">Cell membrane</location>
        <topology evidence="1">Multi-pass membrane protein</topology>
    </subcellularLocation>
</comment>
<dbReference type="PANTHER" id="PTHR13285:SF23">
    <property type="entry name" value="TEICHOIC ACID D-ALANYLTRANSFERASE"/>
    <property type="match status" value="1"/>
</dbReference>
<keyword evidence="8 9" id="KW-0012">Acyltransferase</keyword>
<keyword evidence="7 9" id="KW-0472">Membrane</keyword>
<feature type="transmembrane region" description="Helical" evidence="10">
    <location>
        <begin position="452"/>
        <end position="471"/>
    </location>
</feature>
<accession>A0A559K0R8</accession>
<comment type="similarity">
    <text evidence="2 9">Belongs to the membrane-bound acyltransferase family.</text>
</comment>
<feature type="transmembrane region" description="Helical" evidence="10">
    <location>
        <begin position="81"/>
        <end position="99"/>
    </location>
</feature>
<feature type="transmembrane region" description="Helical" evidence="10">
    <location>
        <begin position="6"/>
        <end position="23"/>
    </location>
</feature>
<evidence type="ECO:0000313" key="12">
    <source>
        <dbReference type="Proteomes" id="UP000317036"/>
    </source>
</evidence>
<dbReference type="InterPro" id="IPR028362">
    <property type="entry name" value="AlgI"/>
</dbReference>
<evidence type="ECO:0000256" key="7">
    <source>
        <dbReference type="ARBA" id="ARBA00023136"/>
    </source>
</evidence>
<dbReference type="InterPro" id="IPR051085">
    <property type="entry name" value="MB_O-acyltransferase"/>
</dbReference>
<feature type="transmembrane region" description="Helical" evidence="10">
    <location>
        <begin position="190"/>
        <end position="212"/>
    </location>
</feature>
<evidence type="ECO:0000256" key="1">
    <source>
        <dbReference type="ARBA" id="ARBA00004651"/>
    </source>
</evidence>
<comment type="caution">
    <text evidence="11">The sequence shown here is derived from an EMBL/GenBank/DDBJ whole genome shotgun (WGS) entry which is preliminary data.</text>
</comment>
<evidence type="ECO:0000256" key="5">
    <source>
        <dbReference type="ARBA" id="ARBA00022692"/>
    </source>
</evidence>
<dbReference type="PIRSF" id="PIRSF500217">
    <property type="entry name" value="AlgI"/>
    <property type="match status" value="1"/>
</dbReference>
<dbReference type="GO" id="GO:0005886">
    <property type="term" value="C:plasma membrane"/>
    <property type="evidence" value="ECO:0007669"/>
    <property type="project" value="UniProtKB-SubCell"/>
</dbReference>
<dbReference type="GO" id="GO:0042121">
    <property type="term" value="P:alginic acid biosynthetic process"/>
    <property type="evidence" value="ECO:0007669"/>
    <property type="project" value="InterPro"/>
</dbReference>
<organism evidence="11 12">
    <name type="scientific">Paenibacillus cremeus</name>
    <dbReference type="NCBI Taxonomy" id="2163881"/>
    <lineage>
        <taxon>Bacteria</taxon>
        <taxon>Bacillati</taxon>
        <taxon>Bacillota</taxon>
        <taxon>Bacilli</taxon>
        <taxon>Bacillales</taxon>
        <taxon>Paenibacillaceae</taxon>
        <taxon>Paenibacillus</taxon>
    </lineage>
</organism>
<dbReference type="Pfam" id="PF03062">
    <property type="entry name" value="MBOAT"/>
    <property type="match status" value="1"/>
</dbReference>
<evidence type="ECO:0000256" key="2">
    <source>
        <dbReference type="ARBA" id="ARBA00010323"/>
    </source>
</evidence>
<keyword evidence="4 9" id="KW-0808">Transferase</keyword>
<keyword evidence="3 9" id="KW-1003">Cell membrane</keyword>
<dbReference type="GO" id="GO:0016746">
    <property type="term" value="F:acyltransferase activity"/>
    <property type="evidence" value="ECO:0007669"/>
    <property type="project" value="UniProtKB-KW"/>
</dbReference>
<keyword evidence="12" id="KW-1185">Reference proteome</keyword>
<feature type="transmembrane region" description="Helical" evidence="10">
    <location>
        <begin position="309"/>
        <end position="336"/>
    </location>
</feature>
<evidence type="ECO:0000256" key="6">
    <source>
        <dbReference type="ARBA" id="ARBA00022989"/>
    </source>
</evidence>
<evidence type="ECO:0000256" key="3">
    <source>
        <dbReference type="ARBA" id="ARBA00022475"/>
    </source>
</evidence>
<evidence type="ECO:0000256" key="10">
    <source>
        <dbReference type="SAM" id="Phobius"/>
    </source>
</evidence>
<keyword evidence="5 10" id="KW-0812">Transmembrane</keyword>